<accession>A0A830HRS7</accession>
<reference evidence="1" key="1">
    <citation type="submission" date="2020-10" db="EMBL/GenBank/DDBJ databases">
        <title>Unveiling of a novel bifunctional photoreceptor, Dualchrome1, isolated from a cosmopolitan green alga.</title>
        <authorList>
            <person name="Suzuki S."/>
            <person name="Kawachi M."/>
        </authorList>
    </citation>
    <scope>NUCLEOTIDE SEQUENCE</scope>
    <source>
        <strain evidence="1">NIES 2893</strain>
    </source>
</reference>
<evidence type="ECO:0000313" key="1">
    <source>
        <dbReference type="EMBL" id="GHP09802.1"/>
    </source>
</evidence>
<sequence length="131" mass="14849">MCIRRIASAPEVTANGGGASDASAELTKEIVALRLARDCFLMAEEVDSRMAAFEQHIMLLQEELGRRHDEIRTQEREQRAVVDACVELVELVRMQARSADDDLRRRVIALEKPSLCEAFKTFVFALLRVHH</sequence>
<dbReference type="EMBL" id="BNJQ01000026">
    <property type="protein sequence ID" value="GHP09802.1"/>
    <property type="molecule type" value="Genomic_DNA"/>
</dbReference>
<proteinExistence type="predicted"/>
<keyword evidence="2" id="KW-1185">Reference proteome</keyword>
<organism evidence="1 2">
    <name type="scientific">Pycnococcus provasolii</name>
    <dbReference type="NCBI Taxonomy" id="41880"/>
    <lineage>
        <taxon>Eukaryota</taxon>
        <taxon>Viridiplantae</taxon>
        <taxon>Chlorophyta</taxon>
        <taxon>Pseudoscourfieldiophyceae</taxon>
        <taxon>Pseudoscourfieldiales</taxon>
        <taxon>Pycnococcaceae</taxon>
        <taxon>Pycnococcus</taxon>
    </lineage>
</organism>
<dbReference type="Proteomes" id="UP000660262">
    <property type="component" value="Unassembled WGS sequence"/>
</dbReference>
<protein>
    <submittedName>
        <fullName evidence="1">Uncharacterized protein</fullName>
    </submittedName>
</protein>
<dbReference type="AlphaFoldDB" id="A0A830HRS7"/>
<comment type="caution">
    <text evidence="1">The sequence shown here is derived from an EMBL/GenBank/DDBJ whole genome shotgun (WGS) entry which is preliminary data.</text>
</comment>
<evidence type="ECO:0000313" key="2">
    <source>
        <dbReference type="Proteomes" id="UP000660262"/>
    </source>
</evidence>
<name>A0A830HRS7_9CHLO</name>
<gene>
    <name evidence="1" type="ORF">PPROV_000853700</name>
</gene>